<gene>
    <name evidence="2" type="ORF">SEML1_0532</name>
</gene>
<proteinExistence type="predicted"/>
<feature type="transmembrane region" description="Helical" evidence="1">
    <location>
        <begin position="6"/>
        <end position="30"/>
    </location>
</feature>
<evidence type="ECO:0008006" key="4">
    <source>
        <dbReference type="Google" id="ProtNLM"/>
    </source>
</evidence>
<dbReference type="RefSeq" id="WP_376753695.1">
    <property type="nucleotide sequence ID" value="NZ_CP124550.1"/>
</dbReference>
<evidence type="ECO:0000256" key="1">
    <source>
        <dbReference type="SAM" id="Phobius"/>
    </source>
</evidence>
<name>A0ABY8WVY7_9BACT</name>
<keyword evidence="1" id="KW-1133">Transmembrane helix</keyword>
<dbReference type="EMBL" id="CP124550">
    <property type="protein sequence ID" value="WIO46151.1"/>
    <property type="molecule type" value="Genomic_DNA"/>
</dbReference>
<sequence>MIWAQVLVIILSVFLAVFLLLAIVLAIKLIKLTRQIKRVTDVAERTAVKFETIAGNVAAVTSPMALLKIITRFIKRAKK</sequence>
<evidence type="ECO:0000313" key="3">
    <source>
        <dbReference type="Proteomes" id="UP001177295"/>
    </source>
</evidence>
<protein>
    <recommendedName>
        <fullName evidence="4">DUF948 domain-containing protein</fullName>
    </recommendedName>
</protein>
<keyword evidence="1" id="KW-0472">Membrane</keyword>
<organism evidence="2 3">
    <name type="scientific">Candidatus Southlakia epibionticum</name>
    <dbReference type="NCBI Taxonomy" id="3043284"/>
    <lineage>
        <taxon>Bacteria</taxon>
        <taxon>Candidatus Saccharimonadota</taxon>
        <taxon>Candidatus Saccharimonadia</taxon>
        <taxon>Candidatus Saccharimonadales</taxon>
        <taxon>Candidatus Saccharimonadaceae</taxon>
        <taxon>Candidatus Southlakia</taxon>
    </lineage>
</organism>
<reference evidence="2 3" key="1">
    <citation type="journal article" date="2023" name="Cell">
        <title>Genetic manipulation of Patescibacteria provides mechanistic insights into microbial dark matter and the epibiotic lifestyle.</title>
        <authorList>
            <person name="Wang Y."/>
            <person name="Gallagher L.A."/>
            <person name="Andrade P.A."/>
            <person name="Liu A."/>
            <person name="Humphreys I.R."/>
            <person name="Turkarslan S."/>
            <person name="Cutler K.J."/>
            <person name="Arrieta-Ortiz M.L."/>
            <person name="Li Y."/>
            <person name="Radey M.C."/>
            <person name="McLean J.S."/>
            <person name="Cong Q."/>
            <person name="Baker D."/>
            <person name="Baliga N.S."/>
            <person name="Peterson S.B."/>
            <person name="Mougous J.D."/>
        </authorList>
    </citation>
    <scope>NUCLEOTIDE SEQUENCE [LARGE SCALE GENOMIC DNA]</scope>
    <source>
        <strain evidence="2 3">ML1</strain>
    </source>
</reference>
<evidence type="ECO:0000313" key="2">
    <source>
        <dbReference type="EMBL" id="WIO46151.1"/>
    </source>
</evidence>
<keyword evidence="1" id="KW-0812">Transmembrane</keyword>
<dbReference type="Proteomes" id="UP001177295">
    <property type="component" value="Chromosome"/>
</dbReference>
<keyword evidence="3" id="KW-1185">Reference proteome</keyword>
<accession>A0ABY8WVY7</accession>